<gene>
    <name evidence="2" type="ORF">C2845_PM13G19690</name>
</gene>
<evidence type="ECO:0000313" key="3">
    <source>
        <dbReference type="Proteomes" id="UP000275267"/>
    </source>
</evidence>
<dbReference type="Proteomes" id="UP000275267">
    <property type="component" value="Unassembled WGS sequence"/>
</dbReference>
<evidence type="ECO:0000313" key="2">
    <source>
        <dbReference type="EMBL" id="RLN03716.1"/>
    </source>
</evidence>
<protein>
    <submittedName>
        <fullName evidence="2">Uncharacterized protein</fullName>
    </submittedName>
</protein>
<dbReference type="AlphaFoldDB" id="A0A3L6RHB6"/>
<feature type="compositionally biased region" description="Polar residues" evidence="1">
    <location>
        <begin position="1"/>
        <end position="12"/>
    </location>
</feature>
<dbReference type="EMBL" id="PQIB02000008">
    <property type="protein sequence ID" value="RLN03716.1"/>
    <property type="molecule type" value="Genomic_DNA"/>
</dbReference>
<evidence type="ECO:0000256" key="1">
    <source>
        <dbReference type="SAM" id="MobiDB-lite"/>
    </source>
</evidence>
<proteinExistence type="predicted"/>
<keyword evidence="3" id="KW-1185">Reference proteome</keyword>
<sequence>MWDPNSLSQLLRSTPPRRTHGSIANSAMATTAGADRRRVCHRALGQTRAAAGRRRRVKVLPTRSVTPLVSHEGARVNGELELESALTSGSEAAASLEVGHGQIRHGPWTPSRAAARHRWALYGANRGRGRCHGWRGGACGRWRQRGVGLRRSARATKGTAAALNADGGGKRRRLRDLFSFLGTAAWVLMAPTELKIVFQFKGGDQLLYQLSIMLVY</sequence>
<accession>A0A3L6RHB6</accession>
<feature type="region of interest" description="Disordered" evidence="1">
    <location>
        <begin position="1"/>
        <end position="35"/>
    </location>
</feature>
<reference evidence="3" key="1">
    <citation type="journal article" date="2019" name="Nat. Commun.">
        <title>The genome of broomcorn millet.</title>
        <authorList>
            <person name="Zou C."/>
            <person name="Miki D."/>
            <person name="Li D."/>
            <person name="Tang Q."/>
            <person name="Xiao L."/>
            <person name="Rajput S."/>
            <person name="Deng P."/>
            <person name="Jia W."/>
            <person name="Huang R."/>
            <person name="Zhang M."/>
            <person name="Sun Y."/>
            <person name="Hu J."/>
            <person name="Fu X."/>
            <person name="Schnable P.S."/>
            <person name="Li F."/>
            <person name="Zhang H."/>
            <person name="Feng B."/>
            <person name="Zhu X."/>
            <person name="Liu R."/>
            <person name="Schnable J.C."/>
            <person name="Zhu J.-K."/>
            <person name="Zhang H."/>
        </authorList>
    </citation>
    <scope>NUCLEOTIDE SEQUENCE [LARGE SCALE GENOMIC DNA]</scope>
</reference>
<name>A0A3L6RHB6_PANMI</name>
<comment type="caution">
    <text evidence="2">The sequence shown here is derived from an EMBL/GenBank/DDBJ whole genome shotgun (WGS) entry which is preliminary data.</text>
</comment>
<organism evidence="2 3">
    <name type="scientific">Panicum miliaceum</name>
    <name type="common">Proso millet</name>
    <name type="synonym">Broomcorn millet</name>
    <dbReference type="NCBI Taxonomy" id="4540"/>
    <lineage>
        <taxon>Eukaryota</taxon>
        <taxon>Viridiplantae</taxon>
        <taxon>Streptophyta</taxon>
        <taxon>Embryophyta</taxon>
        <taxon>Tracheophyta</taxon>
        <taxon>Spermatophyta</taxon>
        <taxon>Magnoliopsida</taxon>
        <taxon>Liliopsida</taxon>
        <taxon>Poales</taxon>
        <taxon>Poaceae</taxon>
        <taxon>PACMAD clade</taxon>
        <taxon>Panicoideae</taxon>
        <taxon>Panicodae</taxon>
        <taxon>Paniceae</taxon>
        <taxon>Panicinae</taxon>
        <taxon>Panicum</taxon>
        <taxon>Panicum sect. Panicum</taxon>
    </lineage>
</organism>